<dbReference type="AlphaFoldDB" id="A0A5B8U8R1"/>
<evidence type="ECO:0000256" key="5">
    <source>
        <dbReference type="SAM" id="MobiDB-lite"/>
    </source>
</evidence>
<feature type="compositionally biased region" description="Low complexity" evidence="5">
    <location>
        <begin position="1"/>
        <end position="11"/>
    </location>
</feature>
<evidence type="ECO:0000256" key="3">
    <source>
        <dbReference type="ARBA" id="ARBA00022737"/>
    </source>
</evidence>
<dbReference type="PANTHER" id="PTHR23416">
    <property type="entry name" value="SIALIC ACID SYNTHASE-RELATED"/>
    <property type="match status" value="1"/>
</dbReference>
<proteinExistence type="inferred from homology"/>
<comment type="similarity">
    <text evidence="1">Belongs to the transferase hexapeptide repeat family.</text>
</comment>
<evidence type="ECO:0000256" key="2">
    <source>
        <dbReference type="ARBA" id="ARBA00022679"/>
    </source>
</evidence>
<dbReference type="GO" id="GO:0008374">
    <property type="term" value="F:O-acyltransferase activity"/>
    <property type="evidence" value="ECO:0007669"/>
    <property type="project" value="TreeGrafter"/>
</dbReference>
<dbReference type="InterPro" id="IPR011004">
    <property type="entry name" value="Trimer_LpxA-like_sf"/>
</dbReference>
<evidence type="ECO:0000256" key="1">
    <source>
        <dbReference type="ARBA" id="ARBA00007274"/>
    </source>
</evidence>
<dbReference type="Gene3D" id="2.160.10.10">
    <property type="entry name" value="Hexapeptide repeat proteins"/>
    <property type="match status" value="1"/>
</dbReference>
<dbReference type="PANTHER" id="PTHR23416:SF23">
    <property type="entry name" value="ACETYLTRANSFERASE C18B11.09C-RELATED"/>
    <property type="match status" value="1"/>
</dbReference>
<protein>
    <submittedName>
        <fullName evidence="6">Sugar O-acetyltransferase</fullName>
    </submittedName>
</protein>
<dbReference type="InterPro" id="IPR018357">
    <property type="entry name" value="Hexapep_transf_CS"/>
</dbReference>
<reference evidence="6 7" key="1">
    <citation type="journal article" date="2018" name="J. Microbiol.">
        <title>Baekduia soli gen. nov., sp. nov., a novel bacterium isolated from the soil of Baekdu Mountain and proposal of a novel family name, Baekduiaceae fam. nov.</title>
        <authorList>
            <person name="An D.S."/>
            <person name="Siddiqi M.Z."/>
            <person name="Kim K.H."/>
            <person name="Yu H.S."/>
            <person name="Im W.T."/>
        </authorList>
    </citation>
    <scope>NUCLEOTIDE SEQUENCE [LARGE SCALE GENOMIC DNA]</scope>
    <source>
        <strain evidence="6 7">BR7-21</strain>
    </source>
</reference>
<keyword evidence="7" id="KW-1185">Reference proteome</keyword>
<name>A0A5B8U8R1_9ACTN</name>
<sequence>MAARTVRARATQVDPAASPDSRPVPGPDREPPSQDRTVTCAGTPESRAMSADVARAWKILGRLNALTPGDFDAMRTLLGELTGQEPDASVRVLPPFHVDGGRNLRFGRNVFVNHGCTAMDLGGIDIGDDVMIGPNVHLISSGHPLDPATRRTQITTAPVRIGRGVWIAAGAMVLQGVTVGDDAVVAAGAVVTKDVPPRTLVAGVPAQVVRPL</sequence>
<keyword evidence="2 6" id="KW-0808">Transferase</keyword>
<gene>
    <name evidence="6" type="ORF">FSW04_16555</name>
</gene>
<dbReference type="InterPro" id="IPR001451">
    <property type="entry name" value="Hexapep"/>
</dbReference>
<dbReference type="SUPFAM" id="SSF51161">
    <property type="entry name" value="Trimeric LpxA-like enzymes"/>
    <property type="match status" value="1"/>
</dbReference>
<dbReference type="PROSITE" id="PS00101">
    <property type="entry name" value="HEXAPEP_TRANSFERASES"/>
    <property type="match status" value="1"/>
</dbReference>
<dbReference type="FunFam" id="2.160.10.10:FF:000025">
    <property type="entry name" value="Hexapeptide-repeat containing-acetyltransferase"/>
    <property type="match status" value="1"/>
</dbReference>
<organism evidence="6 7">
    <name type="scientific">Baekduia soli</name>
    <dbReference type="NCBI Taxonomy" id="496014"/>
    <lineage>
        <taxon>Bacteria</taxon>
        <taxon>Bacillati</taxon>
        <taxon>Actinomycetota</taxon>
        <taxon>Thermoleophilia</taxon>
        <taxon>Solirubrobacterales</taxon>
        <taxon>Baekduiaceae</taxon>
        <taxon>Baekduia</taxon>
    </lineage>
</organism>
<feature type="region of interest" description="Disordered" evidence="5">
    <location>
        <begin position="1"/>
        <end position="47"/>
    </location>
</feature>
<dbReference type="KEGG" id="bsol:FSW04_16555"/>
<accession>A0A5B8U8R1</accession>
<keyword evidence="3" id="KW-0677">Repeat</keyword>
<keyword evidence="4" id="KW-0012">Acyltransferase</keyword>
<dbReference type="Proteomes" id="UP000321805">
    <property type="component" value="Chromosome"/>
</dbReference>
<dbReference type="InterPro" id="IPR051159">
    <property type="entry name" value="Hexapeptide_acetyltransf"/>
</dbReference>
<evidence type="ECO:0000256" key="4">
    <source>
        <dbReference type="ARBA" id="ARBA00023315"/>
    </source>
</evidence>
<evidence type="ECO:0000313" key="6">
    <source>
        <dbReference type="EMBL" id="QEC49022.1"/>
    </source>
</evidence>
<dbReference type="OrthoDB" id="2643438at2"/>
<dbReference type="Pfam" id="PF00132">
    <property type="entry name" value="Hexapep"/>
    <property type="match status" value="1"/>
</dbReference>
<evidence type="ECO:0000313" key="7">
    <source>
        <dbReference type="Proteomes" id="UP000321805"/>
    </source>
</evidence>
<dbReference type="EMBL" id="CP042430">
    <property type="protein sequence ID" value="QEC49022.1"/>
    <property type="molecule type" value="Genomic_DNA"/>
</dbReference>